<dbReference type="InterPro" id="IPR003018">
    <property type="entry name" value="GAF"/>
</dbReference>
<dbReference type="SUPFAM" id="SSF46689">
    <property type="entry name" value="Homeodomain-like"/>
    <property type="match status" value="1"/>
</dbReference>
<dbReference type="Gene3D" id="3.40.50.300">
    <property type="entry name" value="P-loop containing nucleotide triphosphate hydrolases"/>
    <property type="match status" value="1"/>
</dbReference>
<dbReference type="SUPFAM" id="SSF55781">
    <property type="entry name" value="GAF domain-like"/>
    <property type="match status" value="1"/>
</dbReference>
<evidence type="ECO:0000256" key="6">
    <source>
        <dbReference type="ARBA" id="ARBA00023163"/>
    </source>
</evidence>
<keyword evidence="9" id="KW-1185">Reference proteome</keyword>
<reference evidence="8 9" key="1">
    <citation type="submission" date="2016-10" db="EMBL/GenBank/DDBJ databases">
        <authorList>
            <person name="de Groot N.N."/>
        </authorList>
    </citation>
    <scope>NUCLEOTIDE SEQUENCE [LARGE SCALE GENOMIC DNA]</scope>
    <source>
        <strain evidence="8 9">DSM 12130</strain>
    </source>
</reference>
<dbReference type="InterPro" id="IPR027417">
    <property type="entry name" value="P-loop_NTPase"/>
</dbReference>
<dbReference type="PROSITE" id="PS00676">
    <property type="entry name" value="SIGMA54_INTERACT_2"/>
    <property type="match status" value="1"/>
</dbReference>
<dbReference type="Pfam" id="PF13185">
    <property type="entry name" value="GAF_2"/>
    <property type="match status" value="1"/>
</dbReference>
<dbReference type="EMBL" id="FNJI01000016">
    <property type="protein sequence ID" value="SDP34245.1"/>
    <property type="molecule type" value="Genomic_DNA"/>
</dbReference>
<dbReference type="GO" id="GO:0043565">
    <property type="term" value="F:sequence-specific DNA binding"/>
    <property type="evidence" value="ECO:0007669"/>
    <property type="project" value="InterPro"/>
</dbReference>
<dbReference type="Proteomes" id="UP000199073">
    <property type="component" value="Unassembled WGS sequence"/>
</dbReference>
<evidence type="ECO:0000256" key="5">
    <source>
        <dbReference type="ARBA" id="ARBA00023159"/>
    </source>
</evidence>
<dbReference type="Gene3D" id="1.10.8.60">
    <property type="match status" value="1"/>
</dbReference>
<dbReference type="PANTHER" id="PTHR32071">
    <property type="entry name" value="TRANSCRIPTIONAL REGULATORY PROTEIN"/>
    <property type="match status" value="1"/>
</dbReference>
<proteinExistence type="predicted"/>
<dbReference type="CDD" id="cd00009">
    <property type="entry name" value="AAA"/>
    <property type="match status" value="1"/>
</dbReference>
<evidence type="ECO:0000256" key="2">
    <source>
        <dbReference type="ARBA" id="ARBA00022840"/>
    </source>
</evidence>
<dbReference type="OrthoDB" id="9763792at2"/>
<dbReference type="Pfam" id="PF00158">
    <property type="entry name" value="Sigma54_activat"/>
    <property type="match status" value="1"/>
</dbReference>
<dbReference type="AlphaFoldDB" id="A0A1H0RXY6"/>
<dbReference type="InterPro" id="IPR003593">
    <property type="entry name" value="AAA+_ATPase"/>
</dbReference>
<dbReference type="PROSITE" id="PS50045">
    <property type="entry name" value="SIGMA54_INTERACT_4"/>
    <property type="match status" value="1"/>
</dbReference>
<name>A0A1H0RXY6_9BACT</name>
<dbReference type="InterPro" id="IPR002078">
    <property type="entry name" value="Sigma_54_int"/>
</dbReference>
<dbReference type="Gene3D" id="3.30.450.40">
    <property type="match status" value="1"/>
</dbReference>
<dbReference type="InterPro" id="IPR009057">
    <property type="entry name" value="Homeodomain-like_sf"/>
</dbReference>
<dbReference type="STRING" id="91360.SAMN05660330_02471"/>
<dbReference type="InterPro" id="IPR029016">
    <property type="entry name" value="GAF-like_dom_sf"/>
</dbReference>
<dbReference type="Pfam" id="PF02954">
    <property type="entry name" value="HTH_8"/>
    <property type="match status" value="1"/>
</dbReference>
<evidence type="ECO:0000256" key="3">
    <source>
        <dbReference type="ARBA" id="ARBA00023015"/>
    </source>
</evidence>
<dbReference type="Pfam" id="PF25601">
    <property type="entry name" value="AAA_lid_14"/>
    <property type="match status" value="1"/>
</dbReference>
<keyword evidence="6" id="KW-0804">Transcription</keyword>
<evidence type="ECO:0000259" key="7">
    <source>
        <dbReference type="PROSITE" id="PS50045"/>
    </source>
</evidence>
<keyword evidence="4 8" id="KW-0238">DNA-binding</keyword>
<dbReference type="SUPFAM" id="SSF52540">
    <property type="entry name" value="P-loop containing nucleoside triphosphate hydrolases"/>
    <property type="match status" value="1"/>
</dbReference>
<dbReference type="InterPro" id="IPR025662">
    <property type="entry name" value="Sigma_54_int_dom_ATP-bd_1"/>
</dbReference>
<keyword evidence="5" id="KW-0010">Activator</keyword>
<dbReference type="InterPro" id="IPR002197">
    <property type="entry name" value="HTH_Fis"/>
</dbReference>
<dbReference type="FunFam" id="3.40.50.300:FF:000006">
    <property type="entry name" value="DNA-binding transcriptional regulator NtrC"/>
    <property type="match status" value="1"/>
</dbReference>
<dbReference type="PROSITE" id="PS00688">
    <property type="entry name" value="SIGMA54_INTERACT_3"/>
    <property type="match status" value="1"/>
</dbReference>
<dbReference type="RefSeq" id="WP_092223242.1">
    <property type="nucleotide sequence ID" value="NZ_FNJI01000016.1"/>
</dbReference>
<keyword evidence="1" id="KW-0547">Nucleotide-binding</keyword>
<dbReference type="InterPro" id="IPR058031">
    <property type="entry name" value="AAA_lid_NorR"/>
</dbReference>
<keyword evidence="3" id="KW-0805">Transcription regulation</keyword>
<dbReference type="PROSITE" id="PS00675">
    <property type="entry name" value="SIGMA54_INTERACT_1"/>
    <property type="match status" value="1"/>
</dbReference>
<sequence>MEENDFFREITLRICGTLDLENGIRNCLKFLRNVMPADGMFFARLDMNKEIVQPLIHSSLAGSRSIDTLIPIIGEECTSEIEELQQEKVLIRNEPKEHPIARIIADSLGSIDMSFLVMPLIIDERQIGILNLYTLKTNAYTETDAHFYNLLHHPFAIAMSNAMEHREVVKLNELLADDNRFLHREMLRLSGDQIIGAGFGLKAVVESVNQIASLDRPVLLLGETGAGKEVIANAIHFSSPRSQGPFIKVNCGAIPDQLIDSELFGHEKGAFTGAINMKRGRFERADKGTILLDEIGELPQQAQVRLLRVLQNREFERVGGTSTLTVDARVIAATNRNLEEMVRKGDFREDLLFRLNVFPITIPPLRQRREDIPALVTYFLDRKSKELGIHAIPELAAGSMALLKQYRWPGNVRELENKVEQALIRYLGRRQEGFLEFEGLKRETGPGTTPPEPEQKKAEFLEFDEHVRQHILEALHRSDNRIYGKRGAARLLNINPSTLRSKMKKLGISLTRAISS</sequence>
<evidence type="ECO:0000313" key="9">
    <source>
        <dbReference type="Proteomes" id="UP000199073"/>
    </source>
</evidence>
<protein>
    <submittedName>
        <fullName evidence="8">Transcriptional regulator containing GAF, AAA-type ATPase, and DNA-binding Fis domains</fullName>
    </submittedName>
</protein>
<dbReference type="InterPro" id="IPR025943">
    <property type="entry name" value="Sigma_54_int_dom_ATP-bd_2"/>
</dbReference>
<dbReference type="GO" id="GO:0006355">
    <property type="term" value="P:regulation of DNA-templated transcription"/>
    <property type="evidence" value="ECO:0007669"/>
    <property type="project" value="InterPro"/>
</dbReference>
<dbReference type="GO" id="GO:0005524">
    <property type="term" value="F:ATP binding"/>
    <property type="evidence" value="ECO:0007669"/>
    <property type="project" value="UniProtKB-KW"/>
</dbReference>
<dbReference type="Gene3D" id="1.10.10.60">
    <property type="entry name" value="Homeodomain-like"/>
    <property type="match status" value="1"/>
</dbReference>
<evidence type="ECO:0000256" key="1">
    <source>
        <dbReference type="ARBA" id="ARBA00022741"/>
    </source>
</evidence>
<dbReference type="SMART" id="SM00382">
    <property type="entry name" value="AAA"/>
    <property type="match status" value="1"/>
</dbReference>
<accession>A0A1H0RXY6</accession>
<gene>
    <name evidence="8" type="ORF">SAMN05660330_02471</name>
</gene>
<keyword evidence="2" id="KW-0067">ATP-binding</keyword>
<feature type="domain" description="Sigma-54 factor interaction" evidence="7">
    <location>
        <begin position="194"/>
        <end position="424"/>
    </location>
</feature>
<evidence type="ECO:0000256" key="4">
    <source>
        <dbReference type="ARBA" id="ARBA00023125"/>
    </source>
</evidence>
<dbReference type="InterPro" id="IPR025944">
    <property type="entry name" value="Sigma_54_int_dom_CS"/>
</dbReference>
<evidence type="ECO:0000313" key="8">
    <source>
        <dbReference type="EMBL" id="SDP34245.1"/>
    </source>
</evidence>
<organism evidence="8 9">
    <name type="scientific">Desulforhopalus singaporensis</name>
    <dbReference type="NCBI Taxonomy" id="91360"/>
    <lineage>
        <taxon>Bacteria</taxon>
        <taxon>Pseudomonadati</taxon>
        <taxon>Thermodesulfobacteriota</taxon>
        <taxon>Desulfobulbia</taxon>
        <taxon>Desulfobulbales</taxon>
        <taxon>Desulfocapsaceae</taxon>
        <taxon>Desulforhopalus</taxon>
    </lineage>
</organism>
<dbReference type="PANTHER" id="PTHR32071:SF117">
    <property type="entry name" value="PTS-DEPENDENT DIHYDROXYACETONE KINASE OPERON REGULATORY PROTEIN-RELATED"/>
    <property type="match status" value="1"/>
</dbReference>